<dbReference type="Proteomes" id="UP000295083">
    <property type="component" value="Unassembled WGS sequence"/>
</dbReference>
<sequence>MADALSVNWVDGLLDIQLSVQVEIELSRWLLAAVRIYRVRLFRRSHCLPAQDLRLGNEQRHGKLDSGDPTCSATPRLEEREETYASRLIN</sequence>
<organism evidence="1 2">
    <name type="scientific">Colletotrichum spinosum</name>
    <dbReference type="NCBI Taxonomy" id="1347390"/>
    <lineage>
        <taxon>Eukaryota</taxon>
        <taxon>Fungi</taxon>
        <taxon>Dikarya</taxon>
        <taxon>Ascomycota</taxon>
        <taxon>Pezizomycotina</taxon>
        <taxon>Sordariomycetes</taxon>
        <taxon>Hypocreomycetidae</taxon>
        <taxon>Glomerellales</taxon>
        <taxon>Glomerellaceae</taxon>
        <taxon>Colletotrichum</taxon>
        <taxon>Colletotrichum orbiculare species complex</taxon>
    </lineage>
</organism>
<name>A0A4R8PZ21_9PEZI</name>
<comment type="caution">
    <text evidence="1">The sequence shown here is derived from an EMBL/GenBank/DDBJ whole genome shotgun (WGS) entry which is preliminary data.</text>
</comment>
<dbReference type="AlphaFoldDB" id="A0A4R8PZ21"/>
<keyword evidence="2" id="KW-1185">Reference proteome</keyword>
<protein>
    <submittedName>
        <fullName evidence="1">Uncharacterized protein</fullName>
    </submittedName>
</protein>
<gene>
    <name evidence="1" type="ORF">C8035_v002410</name>
</gene>
<proteinExistence type="predicted"/>
<accession>A0A4R8PZ21</accession>
<reference evidence="1 2" key="1">
    <citation type="submission" date="2018-11" db="EMBL/GenBank/DDBJ databases">
        <title>Genome sequence and assembly of Colletotrichum spinosum.</title>
        <authorList>
            <person name="Gan P."/>
            <person name="Shirasu K."/>
        </authorList>
    </citation>
    <scope>NUCLEOTIDE SEQUENCE [LARGE SCALE GENOMIC DNA]</scope>
    <source>
        <strain evidence="1 2">CBS 515.97</strain>
    </source>
</reference>
<dbReference type="EMBL" id="QAPG01000118">
    <property type="protein sequence ID" value="TDZ30808.1"/>
    <property type="molecule type" value="Genomic_DNA"/>
</dbReference>
<evidence type="ECO:0000313" key="2">
    <source>
        <dbReference type="Proteomes" id="UP000295083"/>
    </source>
</evidence>
<evidence type="ECO:0000313" key="1">
    <source>
        <dbReference type="EMBL" id="TDZ30808.1"/>
    </source>
</evidence>